<sequence length="308" mass="33719">MPLSCPLIFICNGCRQTPDVIIRWITRLGQKMQGLLLPAIIFVFILKVQTLYIEQPIGSYENYGVKDPSYKGINWKKLSKGNEKPETGLNRGSGSDSGSGSDKKYGGSDGSSESGSRSGSDSSSESDKKNGKRLGSRSDDSSESGSRSGSDSSSGSNRKYRGRFGSGSDSNSGSGERYNRRNNRKYRGSSSGRSSEGSGSGSTEDTRASKKGSSERDRGNLIYDNKAGGPYFYKESKSSQYPGIRVVEKYGAMRDNGGMFYPRFDWPANWGGFGDYGGNVFGNYDYSQYSNGVMAEQNWLNMINNYRF</sequence>
<evidence type="ECO:0000313" key="2">
    <source>
        <dbReference type="EnsemblMetazoa" id="G28427.1:cds"/>
    </source>
</evidence>
<feature type="compositionally biased region" description="Low complexity" evidence="1">
    <location>
        <begin position="143"/>
        <end position="156"/>
    </location>
</feature>
<organism evidence="2 3">
    <name type="scientific">Magallana gigas</name>
    <name type="common">Pacific oyster</name>
    <name type="synonym">Crassostrea gigas</name>
    <dbReference type="NCBI Taxonomy" id="29159"/>
    <lineage>
        <taxon>Eukaryota</taxon>
        <taxon>Metazoa</taxon>
        <taxon>Spiralia</taxon>
        <taxon>Lophotrochozoa</taxon>
        <taxon>Mollusca</taxon>
        <taxon>Bivalvia</taxon>
        <taxon>Autobranchia</taxon>
        <taxon>Pteriomorphia</taxon>
        <taxon>Ostreida</taxon>
        <taxon>Ostreoidea</taxon>
        <taxon>Ostreidae</taxon>
        <taxon>Magallana</taxon>
    </lineage>
</organism>
<feature type="region of interest" description="Disordered" evidence="1">
    <location>
        <begin position="76"/>
        <end position="222"/>
    </location>
</feature>
<name>A0A8W8LII8_MAGGI</name>
<dbReference type="AlphaFoldDB" id="A0A8W8LII8"/>
<feature type="compositionally biased region" description="Low complexity" evidence="1">
    <location>
        <begin position="110"/>
        <end position="123"/>
    </location>
</feature>
<protein>
    <submittedName>
        <fullName evidence="2">Uncharacterized protein</fullName>
    </submittedName>
</protein>
<evidence type="ECO:0000313" key="3">
    <source>
        <dbReference type="Proteomes" id="UP000005408"/>
    </source>
</evidence>
<dbReference type="Proteomes" id="UP000005408">
    <property type="component" value="Unassembled WGS sequence"/>
</dbReference>
<reference evidence="2" key="1">
    <citation type="submission" date="2022-08" db="UniProtKB">
        <authorList>
            <consortium name="EnsemblMetazoa"/>
        </authorList>
    </citation>
    <scope>IDENTIFICATION</scope>
    <source>
        <strain evidence="2">05x7-T-G4-1.051#20</strain>
    </source>
</reference>
<dbReference type="EnsemblMetazoa" id="G28427.1">
    <property type="protein sequence ID" value="G28427.1:cds"/>
    <property type="gene ID" value="G28427"/>
</dbReference>
<evidence type="ECO:0000256" key="1">
    <source>
        <dbReference type="SAM" id="MobiDB-lite"/>
    </source>
</evidence>
<accession>A0A8W8LII8</accession>
<feature type="compositionally biased region" description="Basic and acidic residues" evidence="1">
    <location>
        <begin position="204"/>
        <end position="219"/>
    </location>
</feature>
<feature type="compositionally biased region" description="Low complexity" evidence="1">
    <location>
        <begin position="166"/>
        <end position="176"/>
    </location>
</feature>
<proteinExistence type="predicted"/>
<keyword evidence="3" id="KW-1185">Reference proteome</keyword>
<feature type="compositionally biased region" description="Low complexity" evidence="1">
    <location>
        <begin position="188"/>
        <end position="197"/>
    </location>
</feature>